<protein>
    <submittedName>
        <fullName evidence="1">Uncharacterized protein</fullName>
    </submittedName>
</protein>
<evidence type="ECO:0000313" key="1">
    <source>
        <dbReference type="EMBL" id="KIM97210.1"/>
    </source>
</evidence>
<keyword evidence="2" id="KW-1185">Reference proteome</keyword>
<dbReference type="HOGENOM" id="CLU_2373354_0_0_1"/>
<name>A0A0C3GM68_OIDMZ</name>
<dbReference type="Proteomes" id="UP000054321">
    <property type="component" value="Unassembled WGS sequence"/>
</dbReference>
<dbReference type="EMBL" id="KN832882">
    <property type="protein sequence ID" value="KIM97210.1"/>
    <property type="molecule type" value="Genomic_DNA"/>
</dbReference>
<sequence>MTGPSVPITHRHGPYPTLRVEAMEYVEYPWGTDLHSYIRRKTPAQQPSIIEPLPPLPASPLKTRIPWKDKYIIVRLPPVSPASVSIERKSDSPAS</sequence>
<gene>
    <name evidence="1" type="ORF">OIDMADRAFT_20466</name>
</gene>
<dbReference type="OrthoDB" id="5081713at2759"/>
<proteinExistence type="predicted"/>
<evidence type="ECO:0000313" key="2">
    <source>
        <dbReference type="Proteomes" id="UP000054321"/>
    </source>
</evidence>
<reference evidence="1 2" key="1">
    <citation type="submission" date="2014-04" db="EMBL/GenBank/DDBJ databases">
        <authorList>
            <consortium name="DOE Joint Genome Institute"/>
            <person name="Kuo A."/>
            <person name="Martino E."/>
            <person name="Perotto S."/>
            <person name="Kohler A."/>
            <person name="Nagy L.G."/>
            <person name="Floudas D."/>
            <person name="Copeland A."/>
            <person name="Barry K.W."/>
            <person name="Cichocki N."/>
            <person name="Veneault-Fourrey C."/>
            <person name="LaButti K."/>
            <person name="Lindquist E.A."/>
            <person name="Lipzen A."/>
            <person name="Lundell T."/>
            <person name="Morin E."/>
            <person name="Murat C."/>
            <person name="Sun H."/>
            <person name="Tunlid A."/>
            <person name="Henrissat B."/>
            <person name="Grigoriev I.V."/>
            <person name="Hibbett D.S."/>
            <person name="Martin F."/>
            <person name="Nordberg H.P."/>
            <person name="Cantor M.N."/>
            <person name="Hua S.X."/>
        </authorList>
    </citation>
    <scope>NUCLEOTIDE SEQUENCE [LARGE SCALE GENOMIC DNA]</scope>
    <source>
        <strain evidence="1 2">Zn</strain>
    </source>
</reference>
<dbReference type="AlphaFoldDB" id="A0A0C3GM68"/>
<reference evidence="2" key="2">
    <citation type="submission" date="2015-01" db="EMBL/GenBank/DDBJ databases">
        <title>Evolutionary Origins and Diversification of the Mycorrhizal Mutualists.</title>
        <authorList>
            <consortium name="DOE Joint Genome Institute"/>
            <consortium name="Mycorrhizal Genomics Consortium"/>
            <person name="Kohler A."/>
            <person name="Kuo A."/>
            <person name="Nagy L.G."/>
            <person name="Floudas D."/>
            <person name="Copeland A."/>
            <person name="Barry K.W."/>
            <person name="Cichocki N."/>
            <person name="Veneault-Fourrey C."/>
            <person name="LaButti K."/>
            <person name="Lindquist E.A."/>
            <person name="Lipzen A."/>
            <person name="Lundell T."/>
            <person name="Morin E."/>
            <person name="Murat C."/>
            <person name="Riley R."/>
            <person name="Ohm R."/>
            <person name="Sun H."/>
            <person name="Tunlid A."/>
            <person name="Henrissat B."/>
            <person name="Grigoriev I.V."/>
            <person name="Hibbett D.S."/>
            <person name="Martin F."/>
        </authorList>
    </citation>
    <scope>NUCLEOTIDE SEQUENCE [LARGE SCALE GENOMIC DNA]</scope>
    <source>
        <strain evidence="2">Zn</strain>
    </source>
</reference>
<dbReference type="InParanoid" id="A0A0C3GM68"/>
<organism evidence="1 2">
    <name type="scientific">Oidiodendron maius (strain Zn)</name>
    <dbReference type="NCBI Taxonomy" id="913774"/>
    <lineage>
        <taxon>Eukaryota</taxon>
        <taxon>Fungi</taxon>
        <taxon>Dikarya</taxon>
        <taxon>Ascomycota</taxon>
        <taxon>Pezizomycotina</taxon>
        <taxon>Leotiomycetes</taxon>
        <taxon>Leotiomycetes incertae sedis</taxon>
        <taxon>Myxotrichaceae</taxon>
        <taxon>Oidiodendron</taxon>
    </lineage>
</organism>
<accession>A0A0C3GM68</accession>